<sequence length="298" mass="32269">MSVQTAGSEPITFFGGKGGVGKTTMAGAFALGQAAAGLRTLLISTDPAHSLADVLGTPLGDTPTEIVAGLWVWEPDGEDAVRRRVAEVVEDAHSVVPAEIMPAVQRHLRHATQTPGMVESALADQLMGAMERVPEEFDCLVVDSAPTGQLLRMVSLPSLLTPWVQGLARHRDRARRAEALAVDAIGGDDPDGQTDPLLQRLHARRIRLETTARRLREESEVRLVLLPRRMVLAETQRARRQLEEAGLRLGPVALNQVPVDADPAILAEVRERFGDCGLIEQPLLAQEPTGVQRLRDLS</sequence>
<dbReference type="Pfam" id="PF02374">
    <property type="entry name" value="ArsA_ATPase"/>
    <property type="match status" value="1"/>
</dbReference>
<accession>A0ABU2H1Q6</accession>
<dbReference type="CDD" id="cd02035">
    <property type="entry name" value="ArsA"/>
    <property type="match status" value="1"/>
</dbReference>
<dbReference type="SUPFAM" id="SSF52540">
    <property type="entry name" value="P-loop containing nucleoside triphosphate hydrolases"/>
    <property type="match status" value="1"/>
</dbReference>
<dbReference type="Proteomes" id="UP001250214">
    <property type="component" value="Unassembled WGS sequence"/>
</dbReference>
<evidence type="ECO:0000313" key="3">
    <source>
        <dbReference type="EMBL" id="MDS1269223.1"/>
    </source>
</evidence>
<protein>
    <submittedName>
        <fullName evidence="3">ArsA family ATPase</fullName>
    </submittedName>
</protein>
<dbReference type="EMBL" id="JAVLVT010000001">
    <property type="protein sequence ID" value="MDS1269223.1"/>
    <property type="molecule type" value="Genomic_DNA"/>
</dbReference>
<dbReference type="InterPro" id="IPR025723">
    <property type="entry name" value="ArsA/GET3_ATPase-like"/>
</dbReference>
<dbReference type="Gene3D" id="3.40.50.300">
    <property type="entry name" value="P-loop containing nucleotide triphosphate hydrolases"/>
    <property type="match status" value="1"/>
</dbReference>
<dbReference type="InterPro" id="IPR027417">
    <property type="entry name" value="P-loop_NTPase"/>
</dbReference>
<dbReference type="RefSeq" id="WP_310910723.1">
    <property type="nucleotide sequence ID" value="NZ_JAVLVT010000001.1"/>
</dbReference>
<name>A0ABU2H1Q6_9ACTN</name>
<dbReference type="PANTHER" id="PTHR10803:SF3">
    <property type="entry name" value="ATPASE GET3"/>
    <property type="match status" value="1"/>
</dbReference>
<dbReference type="NCBIfam" id="TIGR00345">
    <property type="entry name" value="GET3_arsA_TRC40"/>
    <property type="match status" value="1"/>
</dbReference>
<reference evidence="4" key="1">
    <citation type="submission" date="2023-07" db="EMBL/GenBank/DDBJ databases">
        <title>Novel species in the genus Lipingzhangella isolated from Sambhar Salt Lake.</title>
        <authorList>
            <person name="Jiya N."/>
            <person name="Kajale S."/>
            <person name="Sharma A."/>
        </authorList>
    </citation>
    <scope>NUCLEOTIDE SEQUENCE [LARGE SCALE GENOMIC DNA]</scope>
    <source>
        <strain evidence="4">LS1_29</strain>
    </source>
</reference>
<dbReference type="PANTHER" id="PTHR10803">
    <property type="entry name" value="ARSENICAL PUMP-DRIVING ATPASE ARSENITE-TRANSLOCATING ATPASE"/>
    <property type="match status" value="1"/>
</dbReference>
<organism evidence="3 4">
    <name type="scientific">Lipingzhangella rawalii</name>
    <dbReference type="NCBI Taxonomy" id="2055835"/>
    <lineage>
        <taxon>Bacteria</taxon>
        <taxon>Bacillati</taxon>
        <taxon>Actinomycetota</taxon>
        <taxon>Actinomycetes</taxon>
        <taxon>Streptosporangiales</taxon>
        <taxon>Nocardiopsidaceae</taxon>
        <taxon>Lipingzhangella</taxon>
    </lineage>
</organism>
<gene>
    <name evidence="3" type="ORF">RIF23_02810</name>
</gene>
<evidence type="ECO:0000259" key="2">
    <source>
        <dbReference type="Pfam" id="PF02374"/>
    </source>
</evidence>
<evidence type="ECO:0000256" key="1">
    <source>
        <dbReference type="ARBA" id="ARBA00011040"/>
    </source>
</evidence>
<evidence type="ECO:0000313" key="4">
    <source>
        <dbReference type="Proteomes" id="UP001250214"/>
    </source>
</evidence>
<comment type="similarity">
    <text evidence="1">Belongs to the arsA ATPase family.</text>
</comment>
<feature type="domain" description="ArsA/GET3 Anion-transporting ATPase-like" evidence="2">
    <location>
        <begin position="12"/>
        <end position="298"/>
    </location>
</feature>
<keyword evidence="4" id="KW-1185">Reference proteome</keyword>
<proteinExistence type="inferred from homology"/>
<dbReference type="InterPro" id="IPR016300">
    <property type="entry name" value="ATPase_ArsA/GET3"/>
</dbReference>
<comment type="caution">
    <text evidence="3">The sequence shown here is derived from an EMBL/GenBank/DDBJ whole genome shotgun (WGS) entry which is preliminary data.</text>
</comment>